<proteinExistence type="predicted"/>
<feature type="transmembrane region" description="Helical" evidence="12">
    <location>
        <begin position="140"/>
        <end position="162"/>
    </location>
</feature>
<dbReference type="GO" id="GO:0008076">
    <property type="term" value="C:voltage-gated potassium channel complex"/>
    <property type="evidence" value="ECO:0007669"/>
    <property type="project" value="InterPro"/>
</dbReference>
<dbReference type="Gene3D" id="1.20.5.110">
    <property type="match status" value="1"/>
</dbReference>
<feature type="domain" description="Ion transport" evidence="13">
    <location>
        <begin position="50"/>
        <end position="222"/>
    </location>
</feature>
<dbReference type="Gene3D" id="1.20.120.350">
    <property type="entry name" value="Voltage-gated potassium channels. Chain C"/>
    <property type="match status" value="1"/>
</dbReference>
<dbReference type="KEGG" id="sva:SVA_2162"/>
<accession>A0A1B4V7V0</accession>
<evidence type="ECO:0000313" key="15">
    <source>
        <dbReference type="Proteomes" id="UP000218899"/>
    </source>
</evidence>
<evidence type="ECO:0000256" key="6">
    <source>
        <dbReference type="ARBA" id="ARBA00022882"/>
    </source>
</evidence>
<evidence type="ECO:0000256" key="2">
    <source>
        <dbReference type="ARBA" id="ARBA00022448"/>
    </source>
</evidence>
<evidence type="ECO:0000256" key="3">
    <source>
        <dbReference type="ARBA" id="ARBA00022538"/>
    </source>
</evidence>
<keyword evidence="6" id="KW-0851">Voltage-gated channel</keyword>
<evidence type="ECO:0000256" key="4">
    <source>
        <dbReference type="ARBA" id="ARBA00022692"/>
    </source>
</evidence>
<dbReference type="Gene3D" id="1.10.287.70">
    <property type="match status" value="1"/>
</dbReference>
<dbReference type="InterPro" id="IPR028325">
    <property type="entry name" value="VG_K_chnl"/>
</dbReference>
<evidence type="ECO:0000256" key="1">
    <source>
        <dbReference type="ARBA" id="ARBA00004141"/>
    </source>
</evidence>
<evidence type="ECO:0000256" key="12">
    <source>
        <dbReference type="SAM" id="Phobius"/>
    </source>
</evidence>
<gene>
    <name evidence="14" type="ORF">SVA_2162</name>
</gene>
<dbReference type="PANTHER" id="PTHR11537:SF254">
    <property type="entry name" value="POTASSIUM VOLTAGE-GATED CHANNEL PROTEIN SHAB"/>
    <property type="match status" value="1"/>
</dbReference>
<evidence type="ECO:0000259" key="13">
    <source>
        <dbReference type="Pfam" id="PF00520"/>
    </source>
</evidence>
<evidence type="ECO:0000313" key="14">
    <source>
        <dbReference type="EMBL" id="BAU48712.1"/>
    </source>
</evidence>
<name>A0A1B4V7V0_9GAMM</name>
<evidence type="ECO:0000256" key="10">
    <source>
        <dbReference type="ARBA" id="ARBA00023136"/>
    </source>
</evidence>
<feature type="transmembrane region" description="Helical" evidence="12">
    <location>
        <begin position="24"/>
        <end position="44"/>
    </location>
</feature>
<dbReference type="RefSeq" id="WP_096461196.1">
    <property type="nucleotide sequence ID" value="NZ_AP014936.1"/>
</dbReference>
<evidence type="ECO:0000256" key="8">
    <source>
        <dbReference type="ARBA" id="ARBA00022989"/>
    </source>
</evidence>
<keyword evidence="4 12" id="KW-0812">Transmembrane</keyword>
<organism evidence="14 15">
    <name type="scientific">Sulfurifustis variabilis</name>
    <dbReference type="NCBI Taxonomy" id="1675686"/>
    <lineage>
        <taxon>Bacteria</taxon>
        <taxon>Pseudomonadati</taxon>
        <taxon>Pseudomonadota</taxon>
        <taxon>Gammaproteobacteria</taxon>
        <taxon>Acidiferrobacterales</taxon>
        <taxon>Acidiferrobacteraceae</taxon>
        <taxon>Sulfurifustis</taxon>
    </lineage>
</organism>
<keyword evidence="8 12" id="KW-1133">Transmembrane helix</keyword>
<reference evidence="14 15" key="1">
    <citation type="submission" date="2015-08" db="EMBL/GenBank/DDBJ databases">
        <title>Complete genome sequence of Sulfurifustis variabilis.</title>
        <authorList>
            <person name="Miura A."/>
            <person name="Kojima H."/>
            <person name="Fukui M."/>
        </authorList>
    </citation>
    <scope>NUCLEOTIDE SEQUENCE [LARGE SCALE GENOMIC DNA]</scope>
    <source>
        <strain evidence="15">skN76</strain>
    </source>
</reference>
<sequence length="258" mass="29378">MEEDIRRRVDAQRSSLVRRLESRLDVPLAVLGLAWLALLVFELTLGLSPFLARLGLAIWVVFVIDFGFKFALAPDRVRYLRRHWLTALSLAIPALRSVRALRALRVLRAARTVRGLRLLRLVTSWNRGMRALGRTMRRRGFGYVMLLTLLVLVSGAAGMYAFERGVSPERGIDDYGSALWWTAMILATMGSEYWPRTPEGRLLCLLLAVYGFTVFGYVTAALASFFISRDTEQQAVRRRDTAREIAALRRQEQPDHRA</sequence>
<keyword evidence="2" id="KW-0813">Transport</keyword>
<keyword evidence="10 12" id="KW-0472">Membrane</keyword>
<keyword evidence="15" id="KW-1185">Reference proteome</keyword>
<protein>
    <submittedName>
        <fullName evidence="14">Potassium channel protein</fullName>
    </submittedName>
</protein>
<dbReference type="Pfam" id="PF00520">
    <property type="entry name" value="Ion_trans"/>
    <property type="match status" value="1"/>
</dbReference>
<evidence type="ECO:0000256" key="11">
    <source>
        <dbReference type="ARBA" id="ARBA00023303"/>
    </source>
</evidence>
<comment type="subcellular location">
    <subcellularLocation>
        <location evidence="1">Membrane</location>
        <topology evidence="1">Multi-pass membrane protein</topology>
    </subcellularLocation>
</comment>
<evidence type="ECO:0000256" key="5">
    <source>
        <dbReference type="ARBA" id="ARBA00022826"/>
    </source>
</evidence>
<keyword evidence="3" id="KW-0633">Potassium transport</keyword>
<dbReference type="OrthoDB" id="9799090at2"/>
<dbReference type="GO" id="GO:0005249">
    <property type="term" value="F:voltage-gated potassium channel activity"/>
    <property type="evidence" value="ECO:0007669"/>
    <property type="project" value="InterPro"/>
</dbReference>
<keyword evidence="11 14" id="KW-0407">Ion channel</keyword>
<keyword evidence="5" id="KW-0631">Potassium channel</keyword>
<dbReference type="Proteomes" id="UP000218899">
    <property type="component" value="Chromosome"/>
</dbReference>
<feature type="transmembrane region" description="Helical" evidence="12">
    <location>
        <begin position="50"/>
        <end position="72"/>
    </location>
</feature>
<dbReference type="InterPro" id="IPR005821">
    <property type="entry name" value="Ion_trans_dom"/>
</dbReference>
<feature type="transmembrane region" description="Helical" evidence="12">
    <location>
        <begin position="202"/>
        <end position="227"/>
    </location>
</feature>
<evidence type="ECO:0000256" key="7">
    <source>
        <dbReference type="ARBA" id="ARBA00022958"/>
    </source>
</evidence>
<dbReference type="EMBL" id="AP014936">
    <property type="protein sequence ID" value="BAU48712.1"/>
    <property type="molecule type" value="Genomic_DNA"/>
</dbReference>
<dbReference type="GO" id="GO:0001508">
    <property type="term" value="P:action potential"/>
    <property type="evidence" value="ECO:0007669"/>
    <property type="project" value="TreeGrafter"/>
</dbReference>
<dbReference type="AlphaFoldDB" id="A0A1B4V7V0"/>
<evidence type="ECO:0000256" key="9">
    <source>
        <dbReference type="ARBA" id="ARBA00023065"/>
    </source>
</evidence>
<keyword evidence="7" id="KW-0630">Potassium</keyword>
<dbReference type="PANTHER" id="PTHR11537">
    <property type="entry name" value="VOLTAGE-GATED POTASSIUM CHANNEL"/>
    <property type="match status" value="1"/>
</dbReference>
<dbReference type="SUPFAM" id="SSF81324">
    <property type="entry name" value="Voltage-gated potassium channels"/>
    <property type="match status" value="1"/>
</dbReference>
<dbReference type="InterPro" id="IPR027359">
    <property type="entry name" value="Volt_channel_dom_sf"/>
</dbReference>
<keyword evidence="9" id="KW-0406">Ion transport</keyword>